<feature type="coiled-coil region" evidence="5">
    <location>
        <begin position="89"/>
        <end position="119"/>
    </location>
</feature>
<evidence type="ECO:0000256" key="4">
    <source>
        <dbReference type="ARBA" id="ARBA00032089"/>
    </source>
</evidence>
<protein>
    <recommendedName>
        <fullName evidence="2">Cell shape-determining protein MreC</fullName>
    </recommendedName>
    <alternativeName>
        <fullName evidence="4">Cell shape protein MreC</fullName>
    </alternativeName>
</protein>
<proteinExistence type="inferred from homology"/>
<dbReference type="RefSeq" id="WP_169946692.1">
    <property type="nucleotide sequence ID" value="NZ_CP053015.1"/>
</dbReference>
<dbReference type="Gene3D" id="2.40.10.340">
    <property type="entry name" value="Rod shape-determining protein MreC, domain 1"/>
    <property type="match status" value="1"/>
</dbReference>
<dbReference type="Proteomes" id="UP000503018">
    <property type="component" value="Chromosome"/>
</dbReference>
<accession>A0A6M4AV17</accession>
<dbReference type="AlphaFoldDB" id="A0A6M4AV17"/>
<dbReference type="Gene3D" id="2.40.10.350">
    <property type="entry name" value="Rod shape-determining protein MreC, domain 2"/>
    <property type="match status" value="1"/>
</dbReference>
<dbReference type="InterPro" id="IPR007221">
    <property type="entry name" value="MreC"/>
</dbReference>
<evidence type="ECO:0000256" key="2">
    <source>
        <dbReference type="ARBA" id="ARBA00013855"/>
    </source>
</evidence>
<evidence type="ECO:0000313" key="9">
    <source>
        <dbReference type="EMBL" id="QJQ32933.1"/>
    </source>
</evidence>
<gene>
    <name evidence="9" type="ORF">GV829_11160</name>
</gene>
<evidence type="ECO:0000313" key="10">
    <source>
        <dbReference type="Proteomes" id="UP000503018"/>
    </source>
</evidence>
<dbReference type="Pfam" id="PF04085">
    <property type="entry name" value="MreC"/>
    <property type="match status" value="1"/>
</dbReference>
<evidence type="ECO:0000256" key="3">
    <source>
        <dbReference type="ARBA" id="ARBA00022960"/>
    </source>
</evidence>
<keyword evidence="7" id="KW-0812">Transmembrane</keyword>
<keyword evidence="7" id="KW-0472">Membrane</keyword>
<dbReference type="GO" id="GO:0005886">
    <property type="term" value="C:plasma membrane"/>
    <property type="evidence" value="ECO:0007669"/>
    <property type="project" value="TreeGrafter"/>
</dbReference>
<dbReference type="PANTHER" id="PTHR34138">
    <property type="entry name" value="CELL SHAPE-DETERMINING PROTEIN MREC"/>
    <property type="match status" value="1"/>
</dbReference>
<sequence length="303" mass="31682">MASSSSGRRAYDRRAQYGAFAAYVVAITGVIAGLLSAIIWMVDPVGFSNLRMVVAEATAPVGRVINAGTSSVSAVDDNIAAWWNAGSQNRQLRQELTAARRELIRARGLEAENRQLQQLLGLTRGDVRPVAIGRLLSTSATSTHRYAILDAGFADGVRTGQPVRAAAGLIGRTLEVGPSVSRIQLITDRKNVVPARRGRDGLAVVVSGRGDDLLEVRPLNAAGNPLKVGDVLLASGVGGLYQPRTPVALVVQLTHDGALARPMADPWRADAVIVEPASAANLDEPPPPTEQSPEAGNGGGATP</sequence>
<dbReference type="EMBL" id="CP053015">
    <property type="protein sequence ID" value="QJQ32933.1"/>
    <property type="molecule type" value="Genomic_DNA"/>
</dbReference>
<keyword evidence="5" id="KW-0175">Coiled coil</keyword>
<keyword evidence="7" id="KW-1133">Transmembrane helix</keyword>
<feature type="domain" description="Rod shape-determining protein MreC beta-barrel core" evidence="8">
    <location>
        <begin position="137"/>
        <end position="273"/>
    </location>
</feature>
<dbReference type="InterPro" id="IPR055342">
    <property type="entry name" value="MreC_beta-barrel_core"/>
</dbReference>
<feature type="transmembrane region" description="Helical" evidence="7">
    <location>
        <begin position="20"/>
        <end position="42"/>
    </location>
</feature>
<dbReference type="KEGG" id="slan:GV829_11160"/>
<comment type="similarity">
    <text evidence="1">Belongs to the MreC family.</text>
</comment>
<dbReference type="PANTHER" id="PTHR34138:SF1">
    <property type="entry name" value="CELL SHAPE-DETERMINING PROTEIN MREC"/>
    <property type="match status" value="1"/>
</dbReference>
<dbReference type="GO" id="GO:0008360">
    <property type="term" value="P:regulation of cell shape"/>
    <property type="evidence" value="ECO:0007669"/>
    <property type="project" value="UniProtKB-KW"/>
</dbReference>
<keyword evidence="3" id="KW-0133">Cell shape</keyword>
<keyword evidence="10" id="KW-1185">Reference proteome</keyword>
<dbReference type="InterPro" id="IPR042177">
    <property type="entry name" value="Cell/Rod_1"/>
</dbReference>
<organism evidence="9 10">
    <name type="scientific">Sphingomonas lacunae</name>
    <dbReference type="NCBI Taxonomy" id="2698828"/>
    <lineage>
        <taxon>Bacteria</taxon>
        <taxon>Pseudomonadati</taxon>
        <taxon>Pseudomonadota</taxon>
        <taxon>Alphaproteobacteria</taxon>
        <taxon>Sphingomonadales</taxon>
        <taxon>Sphingomonadaceae</taxon>
        <taxon>Sphingomonas</taxon>
    </lineage>
</organism>
<feature type="region of interest" description="Disordered" evidence="6">
    <location>
        <begin position="275"/>
        <end position="303"/>
    </location>
</feature>
<evidence type="ECO:0000256" key="6">
    <source>
        <dbReference type="SAM" id="MobiDB-lite"/>
    </source>
</evidence>
<evidence type="ECO:0000256" key="7">
    <source>
        <dbReference type="SAM" id="Phobius"/>
    </source>
</evidence>
<evidence type="ECO:0000259" key="8">
    <source>
        <dbReference type="Pfam" id="PF04085"/>
    </source>
</evidence>
<dbReference type="InterPro" id="IPR042175">
    <property type="entry name" value="Cell/Rod_MreC_2"/>
</dbReference>
<evidence type="ECO:0000256" key="5">
    <source>
        <dbReference type="SAM" id="Coils"/>
    </source>
</evidence>
<name>A0A6M4AV17_9SPHN</name>
<reference evidence="9 10" key="1">
    <citation type="submission" date="2020-01" db="EMBL/GenBank/DDBJ databases">
        <title>Sphingomonas sp. strain CSW-10.</title>
        <authorList>
            <person name="Chen W.-M."/>
        </authorList>
    </citation>
    <scope>NUCLEOTIDE SEQUENCE [LARGE SCALE GENOMIC DNA]</scope>
    <source>
        <strain evidence="9 10">CSW-10</strain>
    </source>
</reference>
<evidence type="ECO:0000256" key="1">
    <source>
        <dbReference type="ARBA" id="ARBA00009369"/>
    </source>
</evidence>